<reference evidence="8 9" key="1">
    <citation type="submission" date="2020-05" db="EMBL/GenBank/DDBJ databases">
        <title>Genome sequence of Isoptericola sp. JC619 isolated from Chilika lagoon, India.</title>
        <authorList>
            <person name="Kumar D."/>
            <person name="Appam K."/>
            <person name="Gandham S."/>
            <person name="Uppada J."/>
            <person name="Sasikala C."/>
            <person name="Venkata Ramana C."/>
        </authorList>
    </citation>
    <scope>NUCLEOTIDE SEQUENCE [LARGE SCALE GENOMIC DNA]</scope>
    <source>
        <strain evidence="8 9">JC619</strain>
    </source>
</reference>
<sequence length="236" mass="25960">MSPDAPARAPLRIAGFVPFSTVDRPGRLVATAFTQGCPWRCTYCHNPSLIDPRRRPGATWSEVLELLRKRRSLLDGLVISGGEPTLQPGLADACRDVRDLGLEVGVHSGGPWPTRLARVLPLVDWVGLDIKAVPDRYELVTGAAPSGRAAWESARLVVESGVDHEIRTTVDPTVHTREDVLAIGARLTALGVRRWVLQEARPDGARAGWVRRLDRRRLSDVLREDDLPGVERRVGV</sequence>
<dbReference type="InterPro" id="IPR034457">
    <property type="entry name" value="Organic_radical-activating"/>
</dbReference>
<keyword evidence="5" id="KW-0408">Iron</keyword>
<keyword evidence="9" id="KW-1185">Reference proteome</keyword>
<proteinExistence type="predicted"/>
<evidence type="ECO:0000256" key="3">
    <source>
        <dbReference type="ARBA" id="ARBA00022691"/>
    </source>
</evidence>
<dbReference type="GO" id="GO:0046872">
    <property type="term" value="F:metal ion binding"/>
    <property type="evidence" value="ECO:0007669"/>
    <property type="project" value="UniProtKB-KW"/>
</dbReference>
<dbReference type="InterPro" id="IPR058240">
    <property type="entry name" value="rSAM_sf"/>
</dbReference>
<comment type="cofactor">
    <cofactor evidence="1">
        <name>[4Fe-4S] cluster</name>
        <dbReference type="ChEBI" id="CHEBI:49883"/>
    </cofactor>
</comment>
<dbReference type="RefSeq" id="WP_171246916.1">
    <property type="nucleotide sequence ID" value="NZ_JABFAJ010000013.1"/>
</dbReference>
<organism evidence="8 9">
    <name type="scientific">Isoptericola sediminis</name>
    <dbReference type="NCBI Taxonomy" id="2733572"/>
    <lineage>
        <taxon>Bacteria</taxon>
        <taxon>Bacillati</taxon>
        <taxon>Actinomycetota</taxon>
        <taxon>Actinomycetes</taxon>
        <taxon>Micrococcales</taxon>
        <taxon>Promicromonosporaceae</taxon>
        <taxon>Isoptericola</taxon>
    </lineage>
</organism>
<keyword evidence="3" id="KW-0949">S-adenosyl-L-methionine</keyword>
<dbReference type="InterPro" id="IPR013785">
    <property type="entry name" value="Aldolase_TIM"/>
</dbReference>
<dbReference type="InterPro" id="IPR007197">
    <property type="entry name" value="rSAM"/>
</dbReference>
<gene>
    <name evidence="8" type="ORF">HLI28_07600</name>
</gene>
<keyword evidence="2" id="KW-0004">4Fe-4S</keyword>
<evidence type="ECO:0000256" key="4">
    <source>
        <dbReference type="ARBA" id="ARBA00022723"/>
    </source>
</evidence>
<dbReference type="PANTHER" id="PTHR30352:SF13">
    <property type="entry name" value="GLYCYL-RADICAL ENZYME ACTIVATING ENZYME YJJW-RELATED"/>
    <property type="match status" value="1"/>
</dbReference>
<evidence type="ECO:0000256" key="5">
    <source>
        <dbReference type="ARBA" id="ARBA00023004"/>
    </source>
</evidence>
<evidence type="ECO:0000313" key="9">
    <source>
        <dbReference type="Proteomes" id="UP000557204"/>
    </source>
</evidence>
<evidence type="ECO:0000259" key="7">
    <source>
        <dbReference type="PROSITE" id="PS51918"/>
    </source>
</evidence>
<dbReference type="NCBIfam" id="TIGR02495">
    <property type="entry name" value="NrdG2"/>
    <property type="match status" value="1"/>
</dbReference>
<name>A0A849K2G5_9MICO</name>
<dbReference type="Gene3D" id="3.20.20.70">
    <property type="entry name" value="Aldolase class I"/>
    <property type="match status" value="1"/>
</dbReference>
<protein>
    <submittedName>
        <fullName evidence="8">Anaerobic ribonucleoside-triphosphate reductase activating protein</fullName>
    </submittedName>
</protein>
<dbReference type="Pfam" id="PF04055">
    <property type="entry name" value="Radical_SAM"/>
    <property type="match status" value="1"/>
</dbReference>
<dbReference type="PROSITE" id="PS51918">
    <property type="entry name" value="RADICAL_SAM"/>
    <property type="match status" value="1"/>
</dbReference>
<accession>A0A849K2G5</accession>
<dbReference type="AlphaFoldDB" id="A0A849K2G5"/>
<dbReference type="GO" id="GO:0003824">
    <property type="term" value="F:catalytic activity"/>
    <property type="evidence" value="ECO:0007669"/>
    <property type="project" value="InterPro"/>
</dbReference>
<dbReference type="SFLD" id="SFLDG01094">
    <property type="entry name" value="Uncharacterised_Radical_SAM_Su"/>
    <property type="match status" value="1"/>
</dbReference>
<evidence type="ECO:0000256" key="2">
    <source>
        <dbReference type="ARBA" id="ARBA00022485"/>
    </source>
</evidence>
<dbReference type="GO" id="GO:0051539">
    <property type="term" value="F:4 iron, 4 sulfur cluster binding"/>
    <property type="evidence" value="ECO:0007669"/>
    <property type="project" value="UniProtKB-KW"/>
</dbReference>
<dbReference type="SUPFAM" id="SSF102114">
    <property type="entry name" value="Radical SAM enzymes"/>
    <property type="match status" value="1"/>
</dbReference>
<dbReference type="InterPro" id="IPR012840">
    <property type="entry name" value="NrdG2"/>
</dbReference>
<feature type="domain" description="Radical SAM core" evidence="7">
    <location>
        <begin position="21"/>
        <end position="228"/>
    </location>
</feature>
<evidence type="ECO:0000313" key="8">
    <source>
        <dbReference type="EMBL" id="NNU27408.1"/>
    </source>
</evidence>
<dbReference type="EMBL" id="JABFAJ010000013">
    <property type="protein sequence ID" value="NNU27408.1"/>
    <property type="molecule type" value="Genomic_DNA"/>
</dbReference>
<keyword evidence="6" id="KW-0411">Iron-sulfur</keyword>
<dbReference type="PANTHER" id="PTHR30352">
    <property type="entry name" value="PYRUVATE FORMATE-LYASE-ACTIVATING ENZYME"/>
    <property type="match status" value="1"/>
</dbReference>
<comment type="caution">
    <text evidence="8">The sequence shown here is derived from an EMBL/GenBank/DDBJ whole genome shotgun (WGS) entry which is preliminary data.</text>
</comment>
<evidence type="ECO:0000256" key="1">
    <source>
        <dbReference type="ARBA" id="ARBA00001966"/>
    </source>
</evidence>
<evidence type="ECO:0000256" key="6">
    <source>
        <dbReference type="ARBA" id="ARBA00023014"/>
    </source>
</evidence>
<dbReference type="SFLD" id="SFLDS00029">
    <property type="entry name" value="Radical_SAM"/>
    <property type="match status" value="1"/>
</dbReference>
<dbReference type="CDD" id="cd01335">
    <property type="entry name" value="Radical_SAM"/>
    <property type="match status" value="1"/>
</dbReference>
<keyword evidence="4" id="KW-0479">Metal-binding</keyword>
<dbReference type="Proteomes" id="UP000557204">
    <property type="component" value="Unassembled WGS sequence"/>
</dbReference>